<evidence type="ECO:0000313" key="3">
    <source>
        <dbReference type="Proteomes" id="UP000612585"/>
    </source>
</evidence>
<dbReference type="Proteomes" id="UP000612585">
    <property type="component" value="Unassembled WGS sequence"/>
</dbReference>
<evidence type="ECO:0000256" key="1">
    <source>
        <dbReference type="SAM" id="Phobius"/>
    </source>
</evidence>
<dbReference type="RefSeq" id="WP_203989199.1">
    <property type="nucleotide sequence ID" value="NZ_BOPG01000012.1"/>
</dbReference>
<dbReference type="AlphaFoldDB" id="A0A8J4DYD0"/>
<dbReference type="EMBL" id="BOPG01000012">
    <property type="protein sequence ID" value="GIJ54313.1"/>
    <property type="molecule type" value="Genomic_DNA"/>
</dbReference>
<dbReference type="Gene3D" id="6.10.250.2870">
    <property type="match status" value="1"/>
</dbReference>
<evidence type="ECO:0000313" key="2">
    <source>
        <dbReference type="EMBL" id="GIJ54313.1"/>
    </source>
</evidence>
<feature type="transmembrane region" description="Helical" evidence="1">
    <location>
        <begin position="79"/>
        <end position="97"/>
    </location>
</feature>
<evidence type="ECO:0008006" key="4">
    <source>
        <dbReference type="Google" id="ProtNLM"/>
    </source>
</evidence>
<feature type="transmembrane region" description="Helical" evidence="1">
    <location>
        <begin position="49"/>
        <end position="67"/>
    </location>
</feature>
<keyword evidence="1" id="KW-1133">Transmembrane helix</keyword>
<organism evidence="2 3">
    <name type="scientific">Virgisporangium aurantiacum</name>
    <dbReference type="NCBI Taxonomy" id="175570"/>
    <lineage>
        <taxon>Bacteria</taxon>
        <taxon>Bacillati</taxon>
        <taxon>Actinomycetota</taxon>
        <taxon>Actinomycetes</taxon>
        <taxon>Micromonosporales</taxon>
        <taxon>Micromonosporaceae</taxon>
        <taxon>Virgisporangium</taxon>
    </lineage>
</organism>
<keyword evidence="1" id="KW-0812">Transmembrane</keyword>
<accession>A0A8J4DYD0</accession>
<keyword evidence="3" id="KW-1185">Reference proteome</keyword>
<sequence>MGWAPESRAHGPWARIGRLAVPAVLVYCSTFALVQLGIVLTYPGRSEHAGWAVLATACYLPLFLWQVHAAVSGTRVPGGAWTVAGLAAIVGAGVPIAGSNWLPVFAVVAVSAMLVLPWPRSLVVALALVAAQAPLAVLLDSPVTAAPSYYVFALWWRASALFVPIWLLRALRQLSAAQDALAEKAVVDERLRVDGEVRTVVGSALETIAAQADAAAGLAASDRSATARHIRTSVLTSRQAGADVRRLLRSYRLHPLVSEVDAAAALLTAAGIPTSVEFADADRHLPADARLRSDLQRDVAAVLHDETVRSCVIRVGRDDEPARLSVHVEARS</sequence>
<proteinExistence type="predicted"/>
<name>A0A8J4DYD0_9ACTN</name>
<gene>
    <name evidence="2" type="ORF">Vau01_018290</name>
</gene>
<feature type="transmembrane region" description="Helical" evidence="1">
    <location>
        <begin position="149"/>
        <end position="168"/>
    </location>
</feature>
<keyword evidence="1" id="KW-0472">Membrane</keyword>
<reference evidence="2" key="1">
    <citation type="submission" date="2021-01" db="EMBL/GenBank/DDBJ databases">
        <title>Whole genome shotgun sequence of Virgisporangium aurantiacum NBRC 16421.</title>
        <authorList>
            <person name="Komaki H."/>
            <person name="Tamura T."/>
        </authorList>
    </citation>
    <scope>NUCLEOTIDE SEQUENCE</scope>
    <source>
        <strain evidence="2">NBRC 16421</strain>
    </source>
</reference>
<comment type="caution">
    <text evidence="2">The sequence shown here is derived from an EMBL/GenBank/DDBJ whole genome shotgun (WGS) entry which is preliminary data.</text>
</comment>
<feature type="transmembrane region" description="Helical" evidence="1">
    <location>
        <begin position="20"/>
        <end position="42"/>
    </location>
</feature>
<protein>
    <recommendedName>
        <fullName evidence="4">Signal transduction histidine kinase</fullName>
    </recommendedName>
</protein>